<dbReference type="Gene3D" id="2.10.25.10">
    <property type="entry name" value="Laminin"/>
    <property type="match status" value="1"/>
</dbReference>
<dbReference type="GO" id="GO:0005886">
    <property type="term" value="C:plasma membrane"/>
    <property type="evidence" value="ECO:0007669"/>
    <property type="project" value="UniProtKB-SubCell"/>
</dbReference>
<dbReference type="PRINTS" id="PR00261">
    <property type="entry name" value="LDLRECEPTOR"/>
</dbReference>
<feature type="domain" description="C-type lectin" evidence="22">
    <location>
        <begin position="845"/>
        <end position="969"/>
    </location>
</feature>
<evidence type="ECO:0000256" key="4">
    <source>
        <dbReference type="ARBA" id="ARBA00022614"/>
    </source>
</evidence>
<dbReference type="InterPro" id="IPR000421">
    <property type="entry name" value="FA58C"/>
</dbReference>
<keyword evidence="11 16" id="KW-1015">Disulfide bond</keyword>
<name>A0A9Q0YRS9_HOLLE</name>
<dbReference type="Gene3D" id="4.10.400.10">
    <property type="entry name" value="Low-density Lipoprotein Receptor"/>
    <property type="match status" value="6"/>
</dbReference>
<evidence type="ECO:0000259" key="22">
    <source>
        <dbReference type="PROSITE" id="PS50041"/>
    </source>
</evidence>
<dbReference type="OrthoDB" id="6022531at2759"/>
<keyword evidence="10 18" id="KW-0472">Membrane</keyword>
<dbReference type="GO" id="GO:0005509">
    <property type="term" value="F:calcium ion binding"/>
    <property type="evidence" value="ECO:0007669"/>
    <property type="project" value="InterPro"/>
</dbReference>
<dbReference type="FunFam" id="2.60.120.290:FF:000005">
    <property type="entry name" value="Procollagen C-endopeptidase enhancer 1"/>
    <property type="match status" value="1"/>
</dbReference>
<dbReference type="InterPro" id="IPR032675">
    <property type="entry name" value="LRR_dom_sf"/>
</dbReference>
<feature type="disulfide bond" evidence="16">
    <location>
        <begin position="1136"/>
        <end position="1151"/>
    </location>
</feature>
<dbReference type="SMART" id="SM00192">
    <property type="entry name" value="LDLa"/>
    <property type="match status" value="6"/>
</dbReference>
<dbReference type="InterPro" id="IPR000859">
    <property type="entry name" value="CUB_dom"/>
</dbReference>
<feature type="disulfide bond" evidence="16">
    <location>
        <begin position="1124"/>
        <end position="1142"/>
    </location>
</feature>
<dbReference type="SUPFAM" id="SSF81321">
    <property type="entry name" value="Family A G protein-coupled receptor-like"/>
    <property type="match status" value="1"/>
</dbReference>
<dbReference type="SUPFAM" id="SSF57424">
    <property type="entry name" value="LDL receptor-like module"/>
    <property type="match status" value="5"/>
</dbReference>
<evidence type="ECO:0000256" key="15">
    <source>
        <dbReference type="PROSITE-ProRule" id="PRU00076"/>
    </source>
</evidence>
<evidence type="ECO:0000256" key="6">
    <source>
        <dbReference type="ARBA" id="ARBA00022729"/>
    </source>
</evidence>
<dbReference type="GO" id="GO:0007189">
    <property type="term" value="P:adenylate cyclase-activating G protein-coupled receptor signaling pathway"/>
    <property type="evidence" value="ECO:0007669"/>
    <property type="project" value="TreeGrafter"/>
</dbReference>
<feature type="disulfide bond" evidence="16">
    <location>
        <begin position="1329"/>
        <end position="1347"/>
    </location>
</feature>
<dbReference type="InterPro" id="IPR017452">
    <property type="entry name" value="GPCR_Rhodpsn_7TM"/>
</dbReference>
<keyword evidence="13" id="KW-0325">Glycoprotein</keyword>
<keyword evidence="7" id="KW-0677">Repeat</keyword>
<dbReference type="CDD" id="cd15137">
    <property type="entry name" value="7tmA_Relaxin_R"/>
    <property type="match status" value="1"/>
</dbReference>
<evidence type="ECO:0000256" key="11">
    <source>
        <dbReference type="ARBA" id="ARBA00023157"/>
    </source>
</evidence>
<feature type="transmembrane region" description="Helical" evidence="18">
    <location>
        <begin position="1781"/>
        <end position="1801"/>
    </location>
</feature>
<dbReference type="CDD" id="cd00057">
    <property type="entry name" value="FA58C"/>
    <property type="match status" value="1"/>
</dbReference>
<feature type="domain" description="G-protein coupled receptors family 1 profile" evidence="23">
    <location>
        <begin position="1670"/>
        <end position="1933"/>
    </location>
</feature>
<keyword evidence="5 18" id="KW-0812">Transmembrane</keyword>
<dbReference type="PROSITE" id="PS01187">
    <property type="entry name" value="EGF_CA"/>
    <property type="match status" value="1"/>
</dbReference>
<feature type="disulfide bond" evidence="16">
    <location>
        <begin position="1381"/>
        <end position="1396"/>
    </location>
</feature>
<evidence type="ECO:0000256" key="13">
    <source>
        <dbReference type="ARBA" id="ARBA00023180"/>
    </source>
</evidence>
<feature type="domain" description="CUB" evidence="19">
    <location>
        <begin position="701"/>
        <end position="819"/>
    </location>
</feature>
<dbReference type="PROSITE" id="PS00237">
    <property type="entry name" value="G_PROTEIN_RECEP_F1_1"/>
    <property type="match status" value="1"/>
</dbReference>
<feature type="disulfide bond" evidence="16">
    <location>
        <begin position="1195"/>
        <end position="1207"/>
    </location>
</feature>
<evidence type="ECO:0000259" key="20">
    <source>
        <dbReference type="PROSITE" id="PS50022"/>
    </source>
</evidence>
<dbReference type="Pfam" id="PF07645">
    <property type="entry name" value="EGF_CA"/>
    <property type="match status" value="1"/>
</dbReference>
<dbReference type="InterPro" id="IPR036055">
    <property type="entry name" value="LDL_receptor-like_sf"/>
</dbReference>
<dbReference type="PROSITE" id="PS50068">
    <property type="entry name" value="LDLRA_2"/>
    <property type="match status" value="5"/>
</dbReference>
<feature type="domain" description="C-type lectin" evidence="22">
    <location>
        <begin position="184"/>
        <end position="300"/>
    </location>
</feature>
<dbReference type="InterPro" id="IPR018097">
    <property type="entry name" value="EGF_Ca-bd_CS"/>
</dbReference>
<dbReference type="Pfam" id="PF00057">
    <property type="entry name" value="Ldl_recept_a"/>
    <property type="match status" value="4"/>
</dbReference>
<dbReference type="InterPro" id="IPR003591">
    <property type="entry name" value="Leu-rich_rpt_typical-subtyp"/>
</dbReference>
<keyword evidence="8 18" id="KW-1133">Transmembrane helix</keyword>
<dbReference type="PROSITE" id="PS50026">
    <property type="entry name" value="EGF_3"/>
    <property type="match status" value="1"/>
</dbReference>
<dbReference type="PANTHER" id="PTHR24372:SF77">
    <property type="entry name" value="G-PROTEIN COUPLED RECEPTORS FAMILY 1 PROFILE DOMAIN-CONTAINING PROTEIN"/>
    <property type="match status" value="1"/>
</dbReference>
<dbReference type="PROSITE" id="PS00010">
    <property type="entry name" value="ASX_HYDROXYL"/>
    <property type="match status" value="1"/>
</dbReference>
<dbReference type="FunFam" id="4.10.400.10:FF:000034">
    <property type="entry name" value="Low-density lipoprotein receptor-related protein 2"/>
    <property type="match status" value="1"/>
</dbReference>
<evidence type="ECO:0000256" key="12">
    <source>
        <dbReference type="ARBA" id="ARBA00023170"/>
    </source>
</evidence>
<dbReference type="PROSITE" id="PS01180">
    <property type="entry name" value="CUB"/>
    <property type="match status" value="3"/>
</dbReference>
<dbReference type="SMART" id="SM00181">
    <property type="entry name" value="EGF"/>
    <property type="match status" value="1"/>
</dbReference>
<evidence type="ECO:0000256" key="10">
    <source>
        <dbReference type="ARBA" id="ARBA00023136"/>
    </source>
</evidence>
<dbReference type="SUPFAM" id="SSF57196">
    <property type="entry name" value="EGF/Laminin"/>
    <property type="match status" value="1"/>
</dbReference>
<dbReference type="InterPro" id="IPR016186">
    <property type="entry name" value="C-type_lectin-like/link_sf"/>
</dbReference>
<feature type="domain" description="F5/8 type C" evidence="20">
    <location>
        <begin position="13"/>
        <end position="168"/>
    </location>
</feature>
<dbReference type="InterPro" id="IPR023415">
    <property type="entry name" value="LDLR_class-A_CS"/>
</dbReference>
<evidence type="ECO:0000313" key="24">
    <source>
        <dbReference type="EMBL" id="KAJ8026546.1"/>
    </source>
</evidence>
<dbReference type="GO" id="GO:0009755">
    <property type="term" value="P:hormone-mediated signaling pathway"/>
    <property type="evidence" value="ECO:0007669"/>
    <property type="project" value="TreeGrafter"/>
</dbReference>
<dbReference type="CDD" id="cd00041">
    <property type="entry name" value="CUB"/>
    <property type="match status" value="3"/>
</dbReference>
<dbReference type="InterPro" id="IPR002172">
    <property type="entry name" value="LDrepeatLR_classA_rpt"/>
</dbReference>
<dbReference type="GO" id="GO:0008528">
    <property type="term" value="F:G protein-coupled peptide receptor activity"/>
    <property type="evidence" value="ECO:0007669"/>
    <property type="project" value="TreeGrafter"/>
</dbReference>
<feature type="transmembrane region" description="Helical" evidence="18">
    <location>
        <begin position="1828"/>
        <end position="1857"/>
    </location>
</feature>
<dbReference type="Gene3D" id="1.20.1070.10">
    <property type="entry name" value="Rhodopsin 7-helix transmembrane proteins"/>
    <property type="match status" value="1"/>
</dbReference>
<keyword evidence="3 15" id="KW-0245">EGF-like domain</keyword>
<dbReference type="EMBL" id="JAIZAY010000016">
    <property type="protein sequence ID" value="KAJ8026546.1"/>
    <property type="molecule type" value="Genomic_DNA"/>
</dbReference>
<dbReference type="InterPro" id="IPR001881">
    <property type="entry name" value="EGF-like_Ca-bd_dom"/>
</dbReference>
<dbReference type="SMART" id="SM00231">
    <property type="entry name" value="FA58C"/>
    <property type="match status" value="1"/>
</dbReference>
<protein>
    <recommendedName>
        <fullName evidence="26">G-protein coupled receptor GRL101</fullName>
    </recommendedName>
</protein>
<dbReference type="Gene3D" id="3.10.100.10">
    <property type="entry name" value="Mannose-Binding Protein A, subunit A"/>
    <property type="match status" value="2"/>
</dbReference>
<dbReference type="InterPro" id="IPR000276">
    <property type="entry name" value="GPCR_Rhodpsn"/>
</dbReference>
<feature type="domain" description="EGF-like" evidence="21">
    <location>
        <begin position="314"/>
        <end position="356"/>
    </location>
</feature>
<feature type="transmembrane region" description="Helical" evidence="18">
    <location>
        <begin position="1692"/>
        <end position="1715"/>
    </location>
</feature>
<dbReference type="InterPro" id="IPR000742">
    <property type="entry name" value="EGF"/>
</dbReference>
<evidence type="ECO:0000256" key="17">
    <source>
        <dbReference type="SAM" id="MobiDB-lite"/>
    </source>
</evidence>
<evidence type="ECO:0000313" key="25">
    <source>
        <dbReference type="Proteomes" id="UP001152320"/>
    </source>
</evidence>
<dbReference type="InterPro" id="IPR000152">
    <property type="entry name" value="EGF-type_Asp/Asn_hydroxyl_site"/>
</dbReference>
<dbReference type="Pfam" id="PF00754">
    <property type="entry name" value="F5_F8_type_C"/>
    <property type="match status" value="1"/>
</dbReference>
<accession>A0A9Q0YRS9</accession>
<evidence type="ECO:0008006" key="26">
    <source>
        <dbReference type="Google" id="ProtNLM"/>
    </source>
</evidence>
<dbReference type="Proteomes" id="UP001152320">
    <property type="component" value="Chromosome 16"/>
</dbReference>
<dbReference type="Pfam" id="PF00059">
    <property type="entry name" value="Lectin_C"/>
    <property type="match status" value="1"/>
</dbReference>
<dbReference type="SUPFAM" id="SSF49854">
    <property type="entry name" value="Spermadhesin, CUB domain"/>
    <property type="match status" value="3"/>
</dbReference>
<feature type="domain" description="CUB" evidence="19">
    <location>
        <begin position="438"/>
        <end position="567"/>
    </location>
</feature>
<dbReference type="InterPro" id="IPR016187">
    <property type="entry name" value="CTDL_fold"/>
</dbReference>
<dbReference type="FunFam" id="1.20.1070.10:FF:000333">
    <property type="entry name" value="Relaxin receptor 1"/>
    <property type="match status" value="1"/>
</dbReference>
<dbReference type="SMART" id="SM00179">
    <property type="entry name" value="EGF_CA"/>
    <property type="match status" value="1"/>
</dbReference>
<keyword evidence="12" id="KW-0675">Receptor</keyword>
<evidence type="ECO:0000259" key="19">
    <source>
        <dbReference type="PROSITE" id="PS01180"/>
    </source>
</evidence>
<dbReference type="Gene3D" id="3.80.10.10">
    <property type="entry name" value="Ribonuclease Inhibitor"/>
    <property type="match status" value="1"/>
</dbReference>
<evidence type="ECO:0000256" key="2">
    <source>
        <dbReference type="ARBA" id="ARBA00022475"/>
    </source>
</evidence>
<comment type="caution">
    <text evidence="15">Lacks conserved residue(s) required for the propagation of feature annotation.</text>
</comment>
<evidence type="ECO:0000256" key="9">
    <source>
        <dbReference type="ARBA" id="ARBA00023040"/>
    </source>
</evidence>
<dbReference type="Gene3D" id="2.60.120.260">
    <property type="entry name" value="Galactose-binding domain-like"/>
    <property type="match status" value="1"/>
</dbReference>
<evidence type="ECO:0000259" key="21">
    <source>
        <dbReference type="PROSITE" id="PS50026"/>
    </source>
</evidence>
<dbReference type="Pfam" id="PF00431">
    <property type="entry name" value="CUB"/>
    <property type="match status" value="3"/>
</dbReference>
<evidence type="ECO:0000256" key="14">
    <source>
        <dbReference type="ARBA" id="ARBA00023224"/>
    </source>
</evidence>
<dbReference type="SUPFAM" id="SSF56436">
    <property type="entry name" value="C-type lectin-like"/>
    <property type="match status" value="2"/>
</dbReference>
<feature type="compositionally biased region" description="Acidic residues" evidence="17">
    <location>
        <begin position="2093"/>
        <end position="2104"/>
    </location>
</feature>
<dbReference type="PROSITE" id="PS51450">
    <property type="entry name" value="LRR"/>
    <property type="match status" value="2"/>
</dbReference>
<dbReference type="InterPro" id="IPR001304">
    <property type="entry name" value="C-type_lectin-like"/>
</dbReference>
<feature type="transmembrane region" description="Helical" evidence="18">
    <location>
        <begin position="1658"/>
        <end position="1680"/>
    </location>
</feature>
<dbReference type="SMART" id="SM00369">
    <property type="entry name" value="LRR_TYP"/>
    <property type="match status" value="5"/>
</dbReference>
<dbReference type="PROSITE" id="PS50262">
    <property type="entry name" value="G_PROTEIN_RECEP_F1_2"/>
    <property type="match status" value="1"/>
</dbReference>
<comment type="caution">
    <text evidence="24">The sequence shown here is derived from an EMBL/GenBank/DDBJ whole genome shotgun (WGS) entry which is preliminary data.</text>
</comment>
<keyword evidence="2" id="KW-1003">Cell membrane</keyword>
<organism evidence="24 25">
    <name type="scientific">Holothuria leucospilota</name>
    <name type="common">Black long sea cucumber</name>
    <name type="synonym">Mertensiothuria leucospilota</name>
    <dbReference type="NCBI Taxonomy" id="206669"/>
    <lineage>
        <taxon>Eukaryota</taxon>
        <taxon>Metazoa</taxon>
        <taxon>Echinodermata</taxon>
        <taxon>Eleutherozoa</taxon>
        <taxon>Echinozoa</taxon>
        <taxon>Holothuroidea</taxon>
        <taxon>Aspidochirotacea</taxon>
        <taxon>Aspidochirotida</taxon>
        <taxon>Holothuriidae</taxon>
        <taxon>Holothuria</taxon>
    </lineage>
</organism>
<proteinExistence type="predicted"/>
<dbReference type="CDD" id="cd00112">
    <property type="entry name" value="LDLa"/>
    <property type="match status" value="5"/>
</dbReference>
<dbReference type="InterPro" id="IPR035914">
    <property type="entry name" value="Sperma_CUB_dom_sf"/>
</dbReference>
<sequence length="2149" mass="243114">MRVEFVGCKYQVCVDRLGMESGDITDEQISQASQQIPYMEGRFARLYGPRCWMPEEWGTHYYIQIDFKGLHTITGVITQGGRSEGSSVTGPVVAWADSFRFLYRSRIHWDTWKVYKDLRGRPVEFLTYPDPDTEIRHMLDRPVMTNGIRINPSGNFKNYCIRLEFLGCDVREKGHTCEGENTKYDGYCLRTVETQESNGCEEIFMEGSHPVVIQSSSLQKFFAKAKERLQLDFIYQYVIGLQKLTSHTQTSFRWLPETANLPMTYENFRWLPESILSNNTIEMCVYLDMDDSMKWRAFPCRDIIVTRATICQIDIDECLNESDKPCSHQCVNVAGSYHCTCPRGHYLTSLDGTLCLKRTLDYIEPLQPNFDYTDYSYTVPPLYDDDITPWSEFNSTTILYDQTQISTINTNNLSTINSAIPEEVYVKISSQQLAHIRCEELWKNVTHPVKRTNKRSGIIQGIGFPPWYNTGQRCEIHIEAPDGFFVTFTFHELRLRKSNSSAYCLDALNITDNFSGEGPRLRGSYCGTHKKMVVTSRSSKVTMTLAFGPLEADMPKKLGFIATYETTDCIGSGTHCEPSCGGREVFRNPTGFFEINSLKSNLAPFSFCNWTIHVDEDKYVALNFTEFSVSKDPISDACIDTVEILLVDNKEVNTNKQILCGGGKPYILTNASKVKIVFQTGLEAQSLGFTVNYESKGTPGCGIGTYSGEEPLGCTSPSAFIASINFPQYYPPNQNSTWHIRTEIGTYVELTFHQFDVAASRDCRADYIKVYEKEYEISRFCNSNLPPSPVRSSFNTLILAFVSDYTHEASGFLAEYRTARFEHSDTSATDAEPNEYLCPDSWLLFDGHCYKFMTDTEDNRWTDAQRHCDEESAFLVSINDVKEMDFVHATLISNWFSNNTKTYIGLQMDRSLGVHVWKDKTPLSYSDWSVPTHQNNWKMRQPNGGTMEECSLIDLTNLHSTNHWHDVPCASTDTSQYICEKPAERIGTNVWQKETIANLFTGACPSSMIFINGQCIAITPVKAPIHDLLLQNKTCQAGLSFVKEPLGSALEFYMDHISAYQGTLPILINVVNDVNGTACVILRLKSGQWKMRKSWCKDTLFGGAICAKPAEDQEQQCSSNLFRCSSNECIQKVQICDSRKDCADGSDETHCPTEADDSEFFKCGSGEKLQISFECDHNPQCLDGSDENDCAYPVCTRDQFTCRNGQCIAMDQRCDLVPHCVDGSDESDCEFSKVGFQCYDGKWIPQRAYCDGVKDCQGNNWEDEPQQCRPDQSNACRPEEIQCKSGSCEDRSTLCFYDFDQYGYQVGCRDVTHLRHCDMFECSNFTFKCPHSYCIPLHRRCDDRWDCPSGEDEFGCDNYTCPKGSYRCSGTRRCVSQTFVCDGINHCPSGDDEWLCGMACPPGCVCTGLSYSCHVITDNFISHIPSEVRRLNFSDIARSFDNVRKRSLGENNFSVYDTELSHQLHRFTLLKELDLSRSAITSIRPFMFQSQNNLRTLYLSGNKIEILMANSFAGLVRLAKLDISENPLKKIEPNAFLQLKRLPVLNLSGLLLNKIYPGIFTGLAAVQNISIRSNPIKVIETGSFVGLNKTIVLDVSDIGDGSIPRFELDVFHGLENLSVLVASNYVFCCLLGESTTCDAPLDQFSSCKDLMRYTFLRISMWLLGLSALLGNTFVLVWRWRTRQRESSKRVQTFLIINLAVADFLMGVYMITIAGADLFYRNRYMIHADEWKRSFLCQMSGLLSVLSSEASVFLLVLITIDRFLGVVFPFSILRFHTKSVRVVVACAWVLALFLSTLPLLIIQTPGAQFYGRSSVCLALPLTSDKPQGWMYSVILFVGVNFACFTLIFVCYSIMFVAIRNASRQSTRRREVSEEIKMATKMALIVGTDLFCWMPIIIMALLSWSGAAEIPQVDIYAVVAVFILPVNSAANPYLYTISTLDRSCEKTFRRGSMASPTPSSWKSDCTRDLSVNEMELVKVLRTNSIQPPVTNDKHMNGIMPAIVADLSESHLLPILTFRCRNILLSRLIARSDWHLKDSDVSSIENDLKKALDMLHRSGFLHGNINEDHVVIDQTTNANRTGAYLIMRGGEIETAEDTCDASEDSASDGEHSEGSVYDNQPTNIVDQEERISLIRRDWQQLKSLMQRLRTLC</sequence>
<keyword evidence="9" id="KW-0297">G-protein coupled receptor</keyword>
<dbReference type="CDD" id="cd00037">
    <property type="entry name" value="CLECT"/>
    <property type="match status" value="1"/>
</dbReference>
<feature type="transmembrane region" description="Helical" evidence="18">
    <location>
        <begin position="1878"/>
        <end position="1901"/>
    </location>
</feature>
<dbReference type="Pfam" id="PF00001">
    <property type="entry name" value="7tm_1"/>
    <property type="match status" value="1"/>
</dbReference>
<evidence type="ECO:0000256" key="16">
    <source>
        <dbReference type="PROSITE-ProRule" id="PRU00124"/>
    </source>
</evidence>
<evidence type="ECO:0000256" key="1">
    <source>
        <dbReference type="ARBA" id="ARBA00004651"/>
    </source>
</evidence>
<feature type="disulfide bond" evidence="16">
    <location>
        <begin position="1202"/>
        <end position="1220"/>
    </location>
</feature>
<evidence type="ECO:0000256" key="3">
    <source>
        <dbReference type="ARBA" id="ARBA00022536"/>
    </source>
</evidence>
<feature type="disulfide bond" evidence="16">
    <location>
        <begin position="1163"/>
        <end position="1181"/>
    </location>
</feature>
<evidence type="ECO:0000256" key="8">
    <source>
        <dbReference type="ARBA" id="ARBA00022989"/>
    </source>
</evidence>
<dbReference type="SMART" id="SM00042">
    <property type="entry name" value="CUB"/>
    <property type="match status" value="3"/>
</dbReference>
<keyword evidence="14" id="KW-0807">Transducer</keyword>
<dbReference type="SUPFAM" id="SSF52058">
    <property type="entry name" value="L domain-like"/>
    <property type="match status" value="1"/>
</dbReference>
<gene>
    <name evidence="24" type="ORF">HOLleu_31406</name>
</gene>
<dbReference type="PROSITE" id="PS50022">
    <property type="entry name" value="FA58C_3"/>
    <property type="match status" value="1"/>
</dbReference>
<feature type="domain" description="CUB" evidence="19">
    <location>
        <begin position="580"/>
        <end position="696"/>
    </location>
</feature>
<dbReference type="PROSITE" id="PS01209">
    <property type="entry name" value="LDLRA_1"/>
    <property type="match status" value="3"/>
</dbReference>
<feature type="transmembrane region" description="Helical" evidence="18">
    <location>
        <begin position="1749"/>
        <end position="1769"/>
    </location>
</feature>
<evidence type="ECO:0000256" key="5">
    <source>
        <dbReference type="ARBA" id="ARBA00022692"/>
    </source>
</evidence>
<dbReference type="SMART" id="SM00034">
    <property type="entry name" value="CLECT"/>
    <property type="match status" value="2"/>
</dbReference>
<comment type="subcellular location">
    <subcellularLocation>
        <location evidence="1">Cell membrane</location>
        <topology evidence="1">Multi-pass membrane protein</topology>
    </subcellularLocation>
</comment>
<reference evidence="24" key="1">
    <citation type="submission" date="2021-10" db="EMBL/GenBank/DDBJ databases">
        <title>Tropical sea cucumber genome reveals ecological adaptation and Cuvierian tubules defense mechanism.</title>
        <authorList>
            <person name="Chen T."/>
        </authorList>
    </citation>
    <scope>NUCLEOTIDE SEQUENCE</scope>
    <source>
        <strain evidence="24">Nanhai2018</strain>
        <tissue evidence="24">Muscle</tissue>
    </source>
</reference>
<dbReference type="Gene3D" id="2.60.120.290">
    <property type="entry name" value="Spermadhesin, CUB domain"/>
    <property type="match status" value="3"/>
</dbReference>
<dbReference type="InterPro" id="IPR049883">
    <property type="entry name" value="NOTCH1_EGF-like"/>
</dbReference>
<dbReference type="PROSITE" id="PS50041">
    <property type="entry name" value="C_TYPE_LECTIN_2"/>
    <property type="match status" value="2"/>
</dbReference>
<feature type="disulfide bond" evidence="16">
    <location>
        <begin position="1175"/>
        <end position="1190"/>
    </location>
</feature>
<evidence type="ECO:0000259" key="23">
    <source>
        <dbReference type="PROSITE" id="PS50262"/>
    </source>
</evidence>
<feature type="disulfide bond" evidence="16">
    <location>
        <begin position="1341"/>
        <end position="1356"/>
    </location>
</feature>
<dbReference type="PANTHER" id="PTHR24372">
    <property type="entry name" value="GLYCOPROTEIN HORMONE RECEPTOR"/>
    <property type="match status" value="1"/>
</dbReference>
<feature type="disulfide bond" evidence="16">
    <location>
        <begin position="1214"/>
        <end position="1229"/>
    </location>
</feature>
<dbReference type="SUPFAM" id="SSF49785">
    <property type="entry name" value="Galactose-binding domain-like"/>
    <property type="match status" value="1"/>
</dbReference>
<feature type="disulfide bond" evidence="16">
    <location>
        <begin position="1117"/>
        <end position="1129"/>
    </location>
</feature>
<keyword evidence="6" id="KW-0732">Signal</keyword>
<keyword evidence="4" id="KW-0433">Leucine-rich repeat</keyword>
<dbReference type="CDD" id="cd00054">
    <property type="entry name" value="EGF_CA"/>
    <property type="match status" value="1"/>
</dbReference>
<dbReference type="InterPro" id="IPR008979">
    <property type="entry name" value="Galactose-bd-like_sf"/>
</dbReference>
<keyword evidence="25" id="KW-1185">Reference proteome</keyword>
<feature type="region of interest" description="Disordered" evidence="17">
    <location>
        <begin position="2093"/>
        <end position="2119"/>
    </location>
</feature>
<feature type="disulfide bond" evidence="16">
    <location>
        <begin position="1322"/>
        <end position="1334"/>
    </location>
</feature>
<dbReference type="InterPro" id="IPR001611">
    <property type="entry name" value="Leu-rich_rpt"/>
</dbReference>
<dbReference type="Pfam" id="PF13855">
    <property type="entry name" value="LRR_8"/>
    <property type="match status" value="1"/>
</dbReference>
<evidence type="ECO:0000256" key="18">
    <source>
        <dbReference type="SAM" id="Phobius"/>
    </source>
</evidence>
<evidence type="ECO:0000256" key="7">
    <source>
        <dbReference type="ARBA" id="ARBA00022737"/>
    </source>
</evidence>
<feature type="transmembrane region" description="Helical" evidence="18">
    <location>
        <begin position="1913"/>
        <end position="1934"/>
    </location>
</feature>